<feature type="transmembrane region" description="Helical" evidence="1">
    <location>
        <begin position="178"/>
        <end position="200"/>
    </location>
</feature>
<dbReference type="EMBL" id="DRWN01000070">
    <property type="protein sequence ID" value="HHK69204.1"/>
    <property type="molecule type" value="Genomic_DNA"/>
</dbReference>
<dbReference type="AlphaFoldDB" id="A0A7C5LBQ4"/>
<comment type="caution">
    <text evidence="3">The sequence shown here is derived from an EMBL/GenBank/DDBJ whole genome shotgun (WGS) entry which is preliminary data.</text>
</comment>
<dbReference type="Gene3D" id="3.30.530.20">
    <property type="match status" value="1"/>
</dbReference>
<proteinExistence type="predicted"/>
<organism evidence="3">
    <name type="scientific">Caldiarchaeum subterraneum</name>
    <dbReference type="NCBI Taxonomy" id="311458"/>
    <lineage>
        <taxon>Archaea</taxon>
        <taxon>Nitrososphaerota</taxon>
        <taxon>Candidatus Caldarchaeales</taxon>
        <taxon>Candidatus Caldarchaeaceae</taxon>
        <taxon>Candidatus Caldarchaeum</taxon>
    </lineage>
</organism>
<accession>A0A7C5LBQ4</accession>
<dbReference type="InterPro" id="IPR005031">
    <property type="entry name" value="COQ10_START"/>
</dbReference>
<evidence type="ECO:0000259" key="2">
    <source>
        <dbReference type="Pfam" id="PF03364"/>
    </source>
</evidence>
<feature type="transmembrane region" description="Helical" evidence="1">
    <location>
        <begin position="251"/>
        <end position="269"/>
    </location>
</feature>
<dbReference type="InterPro" id="IPR023393">
    <property type="entry name" value="START-like_dom_sf"/>
</dbReference>
<feature type="transmembrane region" description="Helical" evidence="1">
    <location>
        <begin position="281"/>
        <end position="301"/>
    </location>
</feature>
<gene>
    <name evidence="3" type="ORF">ENM11_08710</name>
</gene>
<dbReference type="SUPFAM" id="SSF55961">
    <property type="entry name" value="Bet v1-like"/>
    <property type="match status" value="1"/>
</dbReference>
<keyword evidence="1" id="KW-0812">Transmembrane</keyword>
<keyword evidence="1" id="KW-1133">Transmembrane helix</keyword>
<protein>
    <recommendedName>
        <fullName evidence="2">Coenzyme Q-binding protein COQ10 START domain-containing protein</fullName>
    </recommendedName>
</protein>
<feature type="transmembrane region" description="Helical" evidence="1">
    <location>
        <begin position="146"/>
        <end position="166"/>
    </location>
</feature>
<feature type="domain" description="Coenzyme Q-binding protein COQ10 START" evidence="2">
    <location>
        <begin position="12"/>
        <end position="127"/>
    </location>
</feature>
<dbReference type="Pfam" id="PF03364">
    <property type="entry name" value="Polyketide_cyc"/>
    <property type="match status" value="1"/>
</dbReference>
<keyword evidence="1" id="KW-0472">Membrane</keyword>
<reference evidence="3" key="1">
    <citation type="journal article" date="2020" name="mSystems">
        <title>Genome- and Community-Level Interaction Insights into Carbon Utilization and Element Cycling Functions of Hydrothermarchaeota in Hydrothermal Sediment.</title>
        <authorList>
            <person name="Zhou Z."/>
            <person name="Liu Y."/>
            <person name="Xu W."/>
            <person name="Pan J."/>
            <person name="Luo Z.H."/>
            <person name="Li M."/>
        </authorList>
    </citation>
    <scope>NUCLEOTIDE SEQUENCE [LARGE SCALE GENOMIC DNA]</scope>
    <source>
        <strain evidence="3">SpSt-1056</strain>
    </source>
</reference>
<evidence type="ECO:0000313" key="3">
    <source>
        <dbReference type="EMBL" id="HHK69204.1"/>
    </source>
</evidence>
<name>A0A7C5LBQ4_CALS0</name>
<evidence type="ECO:0000256" key="1">
    <source>
        <dbReference type="SAM" id="Phobius"/>
    </source>
</evidence>
<sequence>MLWRYRFEYVLPAGPDVVYGFFRNTENMGKVWPAELGMRVVSREGDVYTVGFRLLGQFFTARFRIQELPGLKQHHETLDFPFGRLEHTISVEPSDSGSLVVEEMMLRSRNPFAGRFFRKILQYRAQAIKHSFGVAEKPVYRDPFRISLAAGSLMSVAGTVAAYALLFLQPFSFTGGRFIAGIIAFMLLWFFTHDIAHYVVGRIVGIRFSNYYIGLSNIVRLAVIPKPFRTLPIALGLKIDRQASRATPRGYAAMYTAGPLASMLTPLTVPLTMLSTNPSSIAGLLLLAFAAANIIFTAVFSPKAGCLAKARKAIHKNRRQK</sequence>